<evidence type="ECO:0000313" key="3">
    <source>
        <dbReference type="Proteomes" id="UP000770785"/>
    </source>
</evidence>
<feature type="transmembrane region" description="Helical" evidence="1">
    <location>
        <begin position="144"/>
        <end position="167"/>
    </location>
</feature>
<feature type="transmembrane region" description="Helical" evidence="1">
    <location>
        <begin position="65"/>
        <end position="92"/>
    </location>
</feature>
<keyword evidence="1" id="KW-1133">Transmembrane helix</keyword>
<keyword evidence="1" id="KW-0472">Membrane</keyword>
<gene>
    <name evidence="2" type="ORF">GGR27_003887</name>
</gene>
<organism evidence="2 3">
    <name type="scientific">Neolewinella antarctica</name>
    <dbReference type="NCBI Taxonomy" id="442734"/>
    <lineage>
        <taxon>Bacteria</taxon>
        <taxon>Pseudomonadati</taxon>
        <taxon>Bacteroidota</taxon>
        <taxon>Saprospiria</taxon>
        <taxon>Saprospirales</taxon>
        <taxon>Lewinellaceae</taxon>
        <taxon>Neolewinella</taxon>
    </lineage>
</organism>
<keyword evidence="1" id="KW-0812">Transmembrane</keyword>
<proteinExistence type="predicted"/>
<evidence type="ECO:0000256" key="1">
    <source>
        <dbReference type="SAM" id="Phobius"/>
    </source>
</evidence>
<keyword evidence="3" id="KW-1185">Reference proteome</keyword>
<dbReference type="RefSeq" id="WP_168040313.1">
    <property type="nucleotide sequence ID" value="NZ_JAATJH010000011.1"/>
</dbReference>
<feature type="transmembrane region" description="Helical" evidence="1">
    <location>
        <begin position="187"/>
        <end position="214"/>
    </location>
</feature>
<dbReference type="EMBL" id="JAATJH010000011">
    <property type="protein sequence ID" value="NJC28364.1"/>
    <property type="molecule type" value="Genomic_DNA"/>
</dbReference>
<name>A0ABX0XHQ6_9BACT</name>
<dbReference type="Proteomes" id="UP000770785">
    <property type="component" value="Unassembled WGS sequence"/>
</dbReference>
<sequence>MDEEPKGAPAPITDDKAWLDRLQQESWQLELIISDFSIFLLLAGLDPFLSSTPSVFALTDQAQQYFIFGLITGFMSIAYLALLICLIVHVVFRGLWIAAIGLRYVSGDIDYVALRYQPTYQKWLRRRLGTFDEYILRLERYSSVIFSVAFLVLFCFISVTAFFAWIYLLQQLDGWLTGVEMSENGVFAGGGIFGITGWVLGLLYLIDFFTLGFFKRNRFTAKVYYPIYRLMGWVTLANLYRPLYHNLVDDRFGRKLARLLPLIVIGVMCLVSLRIITHPYFPGYFRDGEVWVDYRNYADEGADIRGQRFRVTLASRYVQHDYVEAFASYRPRNQDPAIERKFPDLDYARYTGLKLGEPIQLTPIYNFDPAYSYDTLLLALSSVYRLYVNDSLRQDVPARFFHSEWRDQPGLLYMIPTHDLPVGEHILRVDLQRLRNDSLVWERGDGVRFYK</sequence>
<evidence type="ECO:0000313" key="2">
    <source>
        <dbReference type="EMBL" id="NJC28364.1"/>
    </source>
</evidence>
<feature type="transmembrane region" description="Helical" evidence="1">
    <location>
        <begin position="256"/>
        <end position="276"/>
    </location>
</feature>
<comment type="caution">
    <text evidence="2">The sequence shown here is derived from an EMBL/GenBank/DDBJ whole genome shotgun (WGS) entry which is preliminary data.</text>
</comment>
<accession>A0ABX0XHQ6</accession>
<protein>
    <submittedName>
        <fullName evidence="2">Succinate dehydrogenase/fumarate reductase cytochrome b subunit</fullName>
    </submittedName>
</protein>
<reference evidence="2 3" key="1">
    <citation type="submission" date="2020-03" db="EMBL/GenBank/DDBJ databases">
        <title>Genomic Encyclopedia of Type Strains, Phase IV (KMG-IV): sequencing the most valuable type-strain genomes for metagenomic binning, comparative biology and taxonomic classification.</title>
        <authorList>
            <person name="Goeker M."/>
        </authorList>
    </citation>
    <scope>NUCLEOTIDE SEQUENCE [LARGE SCALE GENOMIC DNA]</scope>
    <source>
        <strain evidence="2 3">DSM 105096</strain>
    </source>
</reference>